<feature type="region of interest" description="Disordered" evidence="1">
    <location>
        <begin position="1"/>
        <end position="23"/>
    </location>
</feature>
<proteinExistence type="predicted"/>
<dbReference type="RefSeq" id="WP_130357192.1">
    <property type="nucleotide sequence ID" value="NZ_SGXC01000001.1"/>
</dbReference>
<dbReference type="OrthoDB" id="9204725at2"/>
<dbReference type="EMBL" id="SGXC01000001">
    <property type="protein sequence ID" value="RZS86067.1"/>
    <property type="molecule type" value="Genomic_DNA"/>
</dbReference>
<evidence type="ECO:0000313" key="2">
    <source>
        <dbReference type="EMBL" id="RZS86067.1"/>
    </source>
</evidence>
<dbReference type="SUPFAM" id="SSF160059">
    <property type="entry name" value="PriA/YqbF domain"/>
    <property type="match status" value="1"/>
</dbReference>
<comment type="caution">
    <text evidence="2">The sequence shown here is derived from an EMBL/GenBank/DDBJ whole genome shotgun (WGS) entry which is preliminary data.</text>
</comment>
<gene>
    <name evidence="2" type="ORF">EV675_2101</name>
</gene>
<protein>
    <recommendedName>
        <fullName evidence="4">Mu-like prophage FluMu N-terminal domain-containing protein</fullName>
    </recommendedName>
</protein>
<evidence type="ECO:0008006" key="4">
    <source>
        <dbReference type="Google" id="ProtNLM"/>
    </source>
</evidence>
<accession>A0A4V2F419</accession>
<evidence type="ECO:0000313" key="3">
    <source>
        <dbReference type="Proteomes" id="UP000292445"/>
    </source>
</evidence>
<keyword evidence="3" id="KW-1185">Reference proteome</keyword>
<sequence>MATVSAAQVRPVDESAGASTNQPQVDVIMVRSIPTTIRRCGFRFSQEPYGIVISGLTDEQLERLENDPDLVTERGTIDAPTAAELGVAAETSTEA</sequence>
<name>A0A4V2F419_9BURK</name>
<reference evidence="2 3" key="1">
    <citation type="submission" date="2019-02" db="EMBL/GenBank/DDBJ databases">
        <title>Genomic Encyclopedia of Type Strains, Phase IV (KMG-IV): sequencing the most valuable type-strain genomes for metagenomic binning, comparative biology and taxonomic classification.</title>
        <authorList>
            <person name="Goeker M."/>
        </authorList>
    </citation>
    <scope>NUCLEOTIDE SEQUENCE [LARGE SCALE GENOMIC DNA]</scope>
    <source>
        <strain evidence="2 3">K24</strain>
    </source>
</reference>
<dbReference type="AlphaFoldDB" id="A0A4V2F419"/>
<dbReference type="Proteomes" id="UP000292445">
    <property type="component" value="Unassembled WGS sequence"/>
</dbReference>
<evidence type="ECO:0000256" key="1">
    <source>
        <dbReference type="SAM" id="MobiDB-lite"/>
    </source>
</evidence>
<dbReference type="Gene3D" id="3.40.5.80">
    <property type="match status" value="1"/>
</dbReference>
<organism evidence="2 3">
    <name type="scientific">Pigmentiphaga kullae</name>
    <dbReference type="NCBI Taxonomy" id="151784"/>
    <lineage>
        <taxon>Bacteria</taxon>
        <taxon>Pseudomonadati</taxon>
        <taxon>Pseudomonadota</taxon>
        <taxon>Betaproteobacteria</taxon>
        <taxon>Burkholderiales</taxon>
        <taxon>Alcaligenaceae</taxon>
        <taxon>Pigmentiphaga</taxon>
    </lineage>
</organism>